<dbReference type="AlphaFoldDB" id="A0A6H5HTH5"/>
<sequence>MFRPFQLNRKQFEDLDDSIRVEIEGYRAGLYVRLEISNMPCELVDRFDPTYPIVIGGLQPGEQNVGYVKVMATGIRLCPQNPFQQSEESFRLDLKEHSVLILDSSRVYQIFAGRLLDLSRRSMNPYRNHLTSSWNSMDSRRKLMDSSRNLMDSSRHQLDSCRNLMDSSRNLMDSRRNLMDSRRNLKDSSWHHMDSSRNLMDSRV</sequence>
<dbReference type="OrthoDB" id="10260897at2759"/>
<evidence type="ECO:0000259" key="1">
    <source>
        <dbReference type="Pfam" id="PF04950"/>
    </source>
</evidence>
<dbReference type="Pfam" id="PF04950">
    <property type="entry name" value="RIBIOP_C"/>
    <property type="match status" value="1"/>
</dbReference>
<dbReference type="GO" id="GO:0000479">
    <property type="term" value="P:endonucleolytic cleavage of tricistronic rRNA transcript (SSU-rRNA, 5.8S rRNA, LSU-rRNA)"/>
    <property type="evidence" value="ECO:0007669"/>
    <property type="project" value="TreeGrafter"/>
</dbReference>
<dbReference type="GO" id="GO:0034511">
    <property type="term" value="F:U3 snoRNA binding"/>
    <property type="evidence" value="ECO:0007669"/>
    <property type="project" value="TreeGrafter"/>
</dbReference>
<dbReference type="Proteomes" id="UP000479000">
    <property type="component" value="Unassembled WGS sequence"/>
</dbReference>
<keyword evidence="3" id="KW-1185">Reference proteome</keyword>
<proteinExistence type="predicted"/>
<dbReference type="GO" id="GO:0005525">
    <property type="term" value="F:GTP binding"/>
    <property type="evidence" value="ECO:0007669"/>
    <property type="project" value="TreeGrafter"/>
</dbReference>
<dbReference type="InterPro" id="IPR007034">
    <property type="entry name" value="BMS1_TSR1_C"/>
</dbReference>
<evidence type="ECO:0000313" key="3">
    <source>
        <dbReference type="Proteomes" id="UP000479000"/>
    </source>
</evidence>
<protein>
    <recommendedName>
        <fullName evidence="1">Ribosome biogenesis protein BMS1/TSR1 C-terminal domain-containing protein</fullName>
    </recommendedName>
</protein>
<accession>A0A6H5HTH5</accession>
<dbReference type="InterPro" id="IPR039761">
    <property type="entry name" value="Bms1/Tsr1"/>
</dbReference>
<dbReference type="GO" id="GO:0003924">
    <property type="term" value="F:GTPase activity"/>
    <property type="evidence" value="ECO:0007669"/>
    <property type="project" value="TreeGrafter"/>
</dbReference>
<name>A0A6H5HTH5_9HEMI</name>
<dbReference type="PANTHER" id="PTHR12858">
    <property type="entry name" value="RIBOSOME BIOGENESIS PROTEIN"/>
    <property type="match status" value="1"/>
</dbReference>
<reference evidence="2 3" key="1">
    <citation type="submission" date="2020-02" db="EMBL/GenBank/DDBJ databases">
        <authorList>
            <person name="Ferguson B K."/>
        </authorList>
    </citation>
    <scope>NUCLEOTIDE SEQUENCE [LARGE SCALE GENOMIC DNA]</scope>
</reference>
<dbReference type="GO" id="GO:0000462">
    <property type="term" value="P:maturation of SSU-rRNA from tricistronic rRNA transcript (SSU-rRNA, 5.8S rRNA, LSU-rRNA)"/>
    <property type="evidence" value="ECO:0007669"/>
    <property type="project" value="TreeGrafter"/>
</dbReference>
<evidence type="ECO:0000313" key="2">
    <source>
        <dbReference type="EMBL" id="CAB0018267.1"/>
    </source>
</evidence>
<gene>
    <name evidence="2" type="ORF">NTEN_LOCUS22176</name>
</gene>
<dbReference type="PANTHER" id="PTHR12858:SF2">
    <property type="entry name" value="RIBOSOME BIOGENESIS PROTEIN BMS1 HOMOLOG"/>
    <property type="match status" value="1"/>
</dbReference>
<dbReference type="GO" id="GO:0030686">
    <property type="term" value="C:90S preribosome"/>
    <property type="evidence" value="ECO:0007669"/>
    <property type="project" value="TreeGrafter"/>
</dbReference>
<dbReference type="EMBL" id="CADCXU010032402">
    <property type="protein sequence ID" value="CAB0018267.1"/>
    <property type="molecule type" value="Genomic_DNA"/>
</dbReference>
<organism evidence="2 3">
    <name type="scientific">Nesidiocoris tenuis</name>
    <dbReference type="NCBI Taxonomy" id="355587"/>
    <lineage>
        <taxon>Eukaryota</taxon>
        <taxon>Metazoa</taxon>
        <taxon>Ecdysozoa</taxon>
        <taxon>Arthropoda</taxon>
        <taxon>Hexapoda</taxon>
        <taxon>Insecta</taxon>
        <taxon>Pterygota</taxon>
        <taxon>Neoptera</taxon>
        <taxon>Paraneoptera</taxon>
        <taxon>Hemiptera</taxon>
        <taxon>Heteroptera</taxon>
        <taxon>Panheteroptera</taxon>
        <taxon>Cimicomorpha</taxon>
        <taxon>Miridae</taxon>
        <taxon>Dicyphina</taxon>
        <taxon>Nesidiocoris</taxon>
    </lineage>
</organism>
<feature type="domain" description="Ribosome biogenesis protein BMS1/TSR1 C-terminal" evidence="1">
    <location>
        <begin position="19"/>
        <end position="72"/>
    </location>
</feature>